<reference evidence="1" key="1">
    <citation type="submission" date="2018-02" db="EMBL/GenBank/DDBJ databases">
        <title>Rhizophora mucronata_Transcriptome.</title>
        <authorList>
            <person name="Meera S.P."/>
            <person name="Sreeshan A."/>
            <person name="Augustine A."/>
        </authorList>
    </citation>
    <scope>NUCLEOTIDE SEQUENCE</scope>
    <source>
        <tissue evidence="1">Leaf</tissue>
    </source>
</reference>
<evidence type="ECO:0000313" key="1">
    <source>
        <dbReference type="EMBL" id="MBX39935.1"/>
    </source>
</evidence>
<dbReference type="AlphaFoldDB" id="A0A2P2NBU4"/>
<organism evidence="1">
    <name type="scientific">Rhizophora mucronata</name>
    <name type="common">Asiatic mangrove</name>
    <dbReference type="NCBI Taxonomy" id="61149"/>
    <lineage>
        <taxon>Eukaryota</taxon>
        <taxon>Viridiplantae</taxon>
        <taxon>Streptophyta</taxon>
        <taxon>Embryophyta</taxon>
        <taxon>Tracheophyta</taxon>
        <taxon>Spermatophyta</taxon>
        <taxon>Magnoliopsida</taxon>
        <taxon>eudicotyledons</taxon>
        <taxon>Gunneridae</taxon>
        <taxon>Pentapetalae</taxon>
        <taxon>rosids</taxon>
        <taxon>fabids</taxon>
        <taxon>Malpighiales</taxon>
        <taxon>Rhizophoraceae</taxon>
        <taxon>Rhizophora</taxon>
    </lineage>
</organism>
<accession>A0A2P2NBU4</accession>
<protein>
    <submittedName>
        <fullName evidence="1">Uncharacterized protein</fullName>
    </submittedName>
</protein>
<proteinExistence type="predicted"/>
<sequence length="35" mass="3678">MINGNHAFDSNTLLFTNETVSKTIGIAASNLAAKL</sequence>
<dbReference type="EMBL" id="GGEC01059451">
    <property type="protein sequence ID" value="MBX39935.1"/>
    <property type="molecule type" value="Transcribed_RNA"/>
</dbReference>
<name>A0A2P2NBU4_RHIMU</name>